<reference evidence="4" key="1">
    <citation type="submission" date="2014-11" db="EMBL/GenBank/DDBJ databases">
        <authorList>
            <person name="Otto D Thomas"/>
            <person name="Naeem Raeece"/>
        </authorList>
    </citation>
    <scope>NUCLEOTIDE SEQUENCE</scope>
</reference>
<dbReference type="InterPro" id="IPR011992">
    <property type="entry name" value="EF-hand-dom_pair"/>
</dbReference>
<dbReference type="VEuPathDB" id="CryptoDB:Cvel_15866"/>
<dbReference type="PhylomeDB" id="A0A0G4F9A7"/>
<dbReference type="Gene3D" id="1.10.238.10">
    <property type="entry name" value="EF-hand"/>
    <property type="match status" value="1"/>
</dbReference>
<dbReference type="SUPFAM" id="SSF47473">
    <property type="entry name" value="EF-hand"/>
    <property type="match status" value="1"/>
</dbReference>
<dbReference type="PROSITE" id="PS00018">
    <property type="entry name" value="EF_HAND_1"/>
    <property type="match status" value="1"/>
</dbReference>
<keyword evidence="1" id="KW-0106">Calcium</keyword>
<organism evidence="4">
    <name type="scientific">Chromera velia CCMP2878</name>
    <dbReference type="NCBI Taxonomy" id="1169474"/>
    <lineage>
        <taxon>Eukaryota</taxon>
        <taxon>Sar</taxon>
        <taxon>Alveolata</taxon>
        <taxon>Colpodellida</taxon>
        <taxon>Chromeraceae</taxon>
        <taxon>Chromera</taxon>
    </lineage>
</organism>
<feature type="region of interest" description="Disordered" evidence="3">
    <location>
        <begin position="238"/>
        <end position="261"/>
    </location>
</feature>
<gene>
    <name evidence="4" type="ORF">Cvel_15866</name>
</gene>
<feature type="region of interest" description="Disordered" evidence="3">
    <location>
        <begin position="665"/>
        <end position="684"/>
    </location>
</feature>
<feature type="compositionally biased region" description="Basic and acidic residues" evidence="3">
    <location>
        <begin position="299"/>
        <end position="319"/>
    </location>
</feature>
<name>A0A0G4F9A7_9ALVE</name>
<feature type="coiled-coil region" evidence="2">
    <location>
        <begin position="506"/>
        <end position="619"/>
    </location>
</feature>
<protein>
    <submittedName>
        <fullName evidence="4">Uncharacterized protein</fullName>
    </submittedName>
</protein>
<feature type="region of interest" description="Disordered" evidence="3">
    <location>
        <begin position="296"/>
        <end position="319"/>
    </location>
</feature>
<evidence type="ECO:0000256" key="1">
    <source>
        <dbReference type="ARBA" id="ARBA00022837"/>
    </source>
</evidence>
<evidence type="ECO:0000256" key="3">
    <source>
        <dbReference type="SAM" id="MobiDB-lite"/>
    </source>
</evidence>
<keyword evidence="2" id="KW-0175">Coiled coil</keyword>
<feature type="compositionally biased region" description="Basic and acidic residues" evidence="3">
    <location>
        <begin position="238"/>
        <end position="254"/>
    </location>
</feature>
<feature type="coiled-coil region" evidence="2">
    <location>
        <begin position="381"/>
        <end position="444"/>
    </location>
</feature>
<proteinExistence type="predicted"/>
<sequence length="819" mass="92336">MRTNHLRSAMSAFLSAVDFDIRSAMKETFTRFEAKTALAIREVRDEGRQDRQRLETEIQLAEERGEVARQETENRMNENLERVRLATIQSIEQTAQKLKDRIRALDDDMMNKILGVAVAKAEIRQTKEFNEKMKVHEEANDASFAEVRAAAAAFKAEVEANEAKQTEEFNRKMEEHEAANEATFTEIREAAAAFKEEVEANESKQTDEFNQKMEEHEAANEATFTELREAAAAFKEEVAEGEKKQTEEMTQRIEEEAEKSSNAIAATNWELNNWRTESQVAQQKMEENFQDKMQNLEQKTSEELEKVREEGKEQKDETEKLIKDLDGVMAEQLKELKTELKNDFDLHREYTDNTRKTMEYETDEKIKAATVSLQEEMAHNKEENETQLGTLREDMNTLKEEVAAGSEEQGKTLQAKISQQAEKIAELADKAGKLTGELEFLKASRSLNSNIFSQLEQNKGEAGEVNEANASRLAAVEEKLKAVDEMFVSTVEKFEALAQQKVDDKGEEQDAKVAQLREDVDALRAEVDEKQKGQEGALQSKIQDQETQHAEMIAELRSDLNRVEEQYKTATGELSKTAEESRKAEAGLLEQLKELRERLSQQEGQLRDLAKANENAETRYVPKEALGAFETRLGDQEAQNIDQTQQIQMQRDIIEKAINAIQQRMNEKKSKGGDSGGSSSSASLGDVKERLDDLLLMSEWRGLAERGFDFEDRDNSGEISKGELSKTMEKLQAVGRSGIIADLFPGEDARSVDTKSVQEVIASFSKDGDASLSKGEFVLFATEYIRKTVMKIATRLAGAGKDLQPAVDGLIAAKKKLQG</sequence>
<accession>A0A0G4F9A7</accession>
<feature type="coiled-coil region" evidence="2">
    <location>
        <begin position="44"/>
        <end position="108"/>
    </location>
</feature>
<evidence type="ECO:0000313" key="4">
    <source>
        <dbReference type="EMBL" id="CEM09336.1"/>
    </source>
</evidence>
<dbReference type="InterPro" id="IPR018247">
    <property type="entry name" value="EF_Hand_1_Ca_BS"/>
</dbReference>
<evidence type="ECO:0000256" key="2">
    <source>
        <dbReference type="SAM" id="Coils"/>
    </source>
</evidence>
<dbReference type="AlphaFoldDB" id="A0A0G4F9A7"/>
<dbReference type="EMBL" id="CDMZ01000216">
    <property type="protein sequence ID" value="CEM09336.1"/>
    <property type="molecule type" value="Genomic_DNA"/>
</dbReference>